<proteinExistence type="inferred from homology"/>
<dbReference type="SFLD" id="SFLDG00002">
    <property type="entry name" value="C1.7:_P-type_atpase_like"/>
    <property type="match status" value="1"/>
</dbReference>
<evidence type="ECO:0000313" key="13">
    <source>
        <dbReference type="Proteomes" id="UP000064921"/>
    </source>
</evidence>
<keyword evidence="10" id="KW-1003">Cell membrane</keyword>
<evidence type="ECO:0000256" key="1">
    <source>
        <dbReference type="ARBA" id="ARBA00004370"/>
    </source>
</evidence>
<evidence type="ECO:0000256" key="3">
    <source>
        <dbReference type="ARBA" id="ARBA00022692"/>
    </source>
</evidence>
<dbReference type="PANTHER" id="PTHR48085:SF5">
    <property type="entry name" value="CADMIUM_ZINC-TRANSPORTING ATPASE HMA4-RELATED"/>
    <property type="match status" value="1"/>
</dbReference>
<dbReference type="Gene3D" id="3.40.50.1000">
    <property type="entry name" value="HAD superfamily/HAD-like"/>
    <property type="match status" value="1"/>
</dbReference>
<dbReference type="SUPFAM" id="SSF56784">
    <property type="entry name" value="HAD-like"/>
    <property type="match status" value="1"/>
</dbReference>
<accession>A0A0U2W7T8</accession>
<dbReference type="NCBIfam" id="TIGR01525">
    <property type="entry name" value="ATPase-IB_hvy"/>
    <property type="match status" value="1"/>
</dbReference>
<dbReference type="STRING" id="121719.APZ00_16820"/>
<dbReference type="Gene3D" id="3.40.1110.10">
    <property type="entry name" value="Calcium-transporting ATPase, cytoplasmic domain N"/>
    <property type="match status" value="1"/>
</dbReference>
<dbReference type="GO" id="GO:0015086">
    <property type="term" value="F:cadmium ion transmembrane transporter activity"/>
    <property type="evidence" value="ECO:0007669"/>
    <property type="project" value="TreeGrafter"/>
</dbReference>
<keyword evidence="7 10" id="KW-0472">Membrane</keyword>
<evidence type="ECO:0000256" key="10">
    <source>
        <dbReference type="RuleBase" id="RU362081"/>
    </source>
</evidence>
<feature type="transmembrane region" description="Helical" evidence="10">
    <location>
        <begin position="233"/>
        <end position="252"/>
    </location>
</feature>
<dbReference type="GO" id="GO:0016887">
    <property type="term" value="F:ATP hydrolysis activity"/>
    <property type="evidence" value="ECO:0007669"/>
    <property type="project" value="InterPro"/>
</dbReference>
<dbReference type="AlphaFoldDB" id="A0A0U2W7T8"/>
<keyword evidence="6 10" id="KW-1133">Transmembrane helix</keyword>
<keyword evidence="10" id="KW-0547">Nucleotide-binding</keyword>
<dbReference type="InterPro" id="IPR008250">
    <property type="entry name" value="ATPase_P-typ_transduc_dom_A_sf"/>
</dbReference>
<evidence type="ECO:0000256" key="9">
    <source>
        <dbReference type="ARBA" id="ARBA00047308"/>
    </source>
</evidence>
<evidence type="ECO:0000256" key="2">
    <source>
        <dbReference type="ARBA" id="ARBA00006024"/>
    </source>
</evidence>
<protein>
    <recommendedName>
        <fullName evidence="8">P-type Zn(2+) transporter</fullName>
        <ecNumber evidence="8">7.2.2.12</ecNumber>
    </recommendedName>
</protein>
<dbReference type="InterPro" id="IPR051014">
    <property type="entry name" value="Cation_Transport_ATPase_IB"/>
</dbReference>
<keyword evidence="3 10" id="KW-0812">Transmembrane</keyword>
<dbReference type="InterPro" id="IPR023214">
    <property type="entry name" value="HAD_sf"/>
</dbReference>
<reference evidence="12 13" key="1">
    <citation type="submission" date="2015-10" db="EMBL/GenBank/DDBJ databases">
        <title>The world's first case of liver abscess caused by Pannonibacter phragmitetus.</title>
        <authorList>
            <person name="Ming D."/>
            <person name="Wang M."/>
            <person name="Zhou Y."/>
            <person name="Jiang T."/>
            <person name="Hu S."/>
        </authorList>
    </citation>
    <scope>NUCLEOTIDE SEQUENCE [LARGE SCALE GENOMIC DNA]</scope>
    <source>
        <strain evidence="12 13">31801</strain>
    </source>
</reference>
<evidence type="ECO:0000256" key="4">
    <source>
        <dbReference type="ARBA" id="ARBA00022723"/>
    </source>
</evidence>
<dbReference type="PANTHER" id="PTHR48085">
    <property type="entry name" value="CADMIUM/ZINC-TRANSPORTING ATPASE HMA2-RELATED"/>
    <property type="match status" value="1"/>
</dbReference>
<evidence type="ECO:0000256" key="5">
    <source>
        <dbReference type="ARBA" id="ARBA00022967"/>
    </source>
</evidence>
<comment type="catalytic activity">
    <reaction evidence="9">
        <text>Zn(2+)(in) + ATP + H2O = Zn(2+)(out) + ADP + phosphate + H(+)</text>
        <dbReference type="Rhea" id="RHEA:20621"/>
        <dbReference type="ChEBI" id="CHEBI:15377"/>
        <dbReference type="ChEBI" id="CHEBI:15378"/>
        <dbReference type="ChEBI" id="CHEBI:29105"/>
        <dbReference type="ChEBI" id="CHEBI:30616"/>
        <dbReference type="ChEBI" id="CHEBI:43474"/>
        <dbReference type="ChEBI" id="CHEBI:456216"/>
        <dbReference type="EC" id="7.2.2.12"/>
    </reaction>
</comment>
<gene>
    <name evidence="12" type="ORF">APZ00_16820</name>
</gene>
<dbReference type="InterPro" id="IPR001757">
    <property type="entry name" value="P_typ_ATPase"/>
</dbReference>
<dbReference type="RefSeq" id="WP_058899608.1">
    <property type="nucleotide sequence ID" value="NZ_CP013068.1"/>
</dbReference>
<dbReference type="SUPFAM" id="SSF81653">
    <property type="entry name" value="Calcium ATPase, transduction domain A"/>
    <property type="match status" value="1"/>
</dbReference>
<comment type="subcellular location">
    <subcellularLocation>
        <location evidence="10">Cell membrane</location>
    </subcellularLocation>
    <subcellularLocation>
        <location evidence="1">Membrane</location>
    </subcellularLocation>
</comment>
<feature type="transmembrane region" description="Helical" evidence="10">
    <location>
        <begin position="258"/>
        <end position="282"/>
    </location>
</feature>
<evidence type="ECO:0000256" key="7">
    <source>
        <dbReference type="ARBA" id="ARBA00023136"/>
    </source>
</evidence>
<dbReference type="InterPro" id="IPR059000">
    <property type="entry name" value="ATPase_P-type_domA"/>
</dbReference>
<dbReference type="KEGG" id="pphr:APZ00_16820"/>
<evidence type="ECO:0000256" key="6">
    <source>
        <dbReference type="ARBA" id="ARBA00022989"/>
    </source>
</evidence>
<dbReference type="InterPro" id="IPR044492">
    <property type="entry name" value="P_typ_ATPase_HD_dom"/>
</dbReference>
<dbReference type="Pfam" id="PF00122">
    <property type="entry name" value="E1-E2_ATPase"/>
    <property type="match status" value="1"/>
</dbReference>
<name>A0A0U2W7T8_9HYPH</name>
<dbReference type="InterPro" id="IPR036412">
    <property type="entry name" value="HAD-like_sf"/>
</dbReference>
<dbReference type="GO" id="GO:0005886">
    <property type="term" value="C:plasma membrane"/>
    <property type="evidence" value="ECO:0007669"/>
    <property type="project" value="UniProtKB-SubCell"/>
</dbReference>
<comment type="similarity">
    <text evidence="2 10">Belongs to the cation transport ATPase (P-type) (TC 3.A.3) family. Type IB subfamily.</text>
</comment>
<dbReference type="InterPro" id="IPR027256">
    <property type="entry name" value="P-typ_ATPase_IB"/>
</dbReference>
<dbReference type="SFLD" id="SFLDF00027">
    <property type="entry name" value="p-type_atpase"/>
    <property type="match status" value="1"/>
</dbReference>
<feature type="transmembrane region" description="Helical" evidence="10">
    <location>
        <begin position="35"/>
        <end position="53"/>
    </location>
</feature>
<dbReference type="EC" id="7.2.2.12" evidence="8"/>
<dbReference type="SUPFAM" id="SSF81665">
    <property type="entry name" value="Calcium ATPase, transmembrane domain M"/>
    <property type="match status" value="1"/>
</dbReference>
<dbReference type="InterPro" id="IPR023299">
    <property type="entry name" value="ATPase_P-typ_cyto_dom_N"/>
</dbReference>
<keyword evidence="10" id="KW-0067">ATP-binding</keyword>
<dbReference type="InterPro" id="IPR018303">
    <property type="entry name" value="ATPase_P-typ_P_site"/>
</dbReference>
<feature type="transmembrane region" description="Helical" evidence="10">
    <location>
        <begin position="12"/>
        <end position="29"/>
    </location>
</feature>
<keyword evidence="4 10" id="KW-0479">Metal-binding</keyword>
<dbReference type="PROSITE" id="PS00154">
    <property type="entry name" value="ATPASE_E1_E2"/>
    <property type="match status" value="1"/>
</dbReference>
<dbReference type="NCBIfam" id="TIGR01512">
    <property type="entry name" value="ATPase-IB2_Cd"/>
    <property type="match status" value="1"/>
</dbReference>
<dbReference type="Gene3D" id="2.70.150.10">
    <property type="entry name" value="Calcium-transporting ATPase, cytoplasmic transduction domain A"/>
    <property type="match status" value="1"/>
</dbReference>
<evidence type="ECO:0000259" key="11">
    <source>
        <dbReference type="Pfam" id="PF00122"/>
    </source>
</evidence>
<evidence type="ECO:0000313" key="12">
    <source>
        <dbReference type="EMBL" id="ALV28522.1"/>
    </source>
</evidence>
<dbReference type="InterPro" id="IPR023298">
    <property type="entry name" value="ATPase_P-typ_TM_dom_sf"/>
</dbReference>
<dbReference type="GO" id="GO:0005524">
    <property type="term" value="F:ATP binding"/>
    <property type="evidence" value="ECO:0007669"/>
    <property type="project" value="UniProtKB-UniRule"/>
</dbReference>
<dbReference type="Proteomes" id="UP000064921">
    <property type="component" value="Chromosome"/>
</dbReference>
<organism evidence="12 13">
    <name type="scientific">Pannonibacter phragmitetus</name>
    <dbReference type="NCBI Taxonomy" id="121719"/>
    <lineage>
        <taxon>Bacteria</taxon>
        <taxon>Pseudomonadati</taxon>
        <taxon>Pseudomonadota</taxon>
        <taxon>Alphaproteobacteria</taxon>
        <taxon>Hyphomicrobiales</taxon>
        <taxon>Stappiaceae</taxon>
        <taxon>Pannonibacter</taxon>
    </lineage>
</organism>
<dbReference type="SFLD" id="SFLDS00003">
    <property type="entry name" value="Haloacid_Dehalogenase"/>
    <property type="match status" value="1"/>
</dbReference>
<dbReference type="NCBIfam" id="TIGR01494">
    <property type="entry name" value="ATPase_P-type"/>
    <property type="match status" value="1"/>
</dbReference>
<feature type="domain" description="P-type ATPase A" evidence="11">
    <location>
        <begin position="118"/>
        <end position="217"/>
    </location>
</feature>
<keyword evidence="5" id="KW-1278">Translocase</keyword>
<dbReference type="GO" id="GO:0046872">
    <property type="term" value="F:metal ion binding"/>
    <property type="evidence" value="ECO:0007669"/>
    <property type="project" value="UniProtKB-KW"/>
</dbReference>
<dbReference type="PRINTS" id="PR00119">
    <property type="entry name" value="CATATPASE"/>
</dbReference>
<dbReference type="GO" id="GO:0016463">
    <property type="term" value="F:P-type zinc transporter activity"/>
    <property type="evidence" value="ECO:0007669"/>
    <property type="project" value="UniProtKB-EC"/>
</dbReference>
<dbReference type="Pfam" id="PF00702">
    <property type="entry name" value="Hydrolase"/>
    <property type="match status" value="1"/>
</dbReference>
<sequence length="619" mass="63804">MDHARSDRLKSLLLGIALAGLLAGLGLHFGKRADLAQALWFAGVVPVLAALVLEILRSLARGEVGLDIVAALSMSAALTFGETLAAAVVAVMYSGGTFLESFAEGRARREMRDLLSRVPRTAARHRNGGLEEVPLTGIVPGDRLLIRQGDVVPVDGRIASASAFLDTSALTGESLPVRLDRGAEAMSGSTNAGDAFDLEATHEAKDSTYAGIVRLVEEAQASKAPMARLADRWSLGFLAVTIAIAFSAWWFTGDPIRAVAVLVVATPCPLILAVPVALVAGLSRAAHFGVLVKGAKPLEAMARIRTLILDKTGTLTDGRPQIVSIDSHGGMGADDILRFAAALDQASKHPVAQAIVAAAKDRGMPLPIPEDVAEIPGEGVIGFIDGRQVIVGGEGFVAGRVGRISGDHPELAAGSVMVAVAVDGRMAGHLVMSDPLREGTAAMLAGLRRQGVARILLATGDRAEVAVRVTDGLGLDGIRAGLTPDEKVLLVLSERKNGPVMMVGDGVNDAPALAAADVGIAMGARGAAASAEAADAVLLVDRVDRIAPGIEIARRSRRIALESVVAGIGMSVLGMVAAACGYLTPVQGALLQEAIDVAVILNALRALRISPVGLVAQQT</sequence>
<evidence type="ECO:0000256" key="8">
    <source>
        <dbReference type="ARBA" id="ARBA00039097"/>
    </source>
</evidence>
<keyword evidence="13" id="KW-1185">Reference proteome</keyword>
<dbReference type="EMBL" id="CP013068">
    <property type="protein sequence ID" value="ALV28522.1"/>
    <property type="molecule type" value="Genomic_DNA"/>
</dbReference>